<keyword evidence="4" id="KW-1185">Reference proteome</keyword>
<evidence type="ECO:0000313" key="4">
    <source>
        <dbReference type="Proteomes" id="UP000319004"/>
    </source>
</evidence>
<dbReference type="EMBL" id="CP037423">
    <property type="protein sequence ID" value="QDV47515.1"/>
    <property type="molecule type" value="Genomic_DNA"/>
</dbReference>
<feature type="signal peptide" evidence="2">
    <location>
        <begin position="1"/>
        <end position="23"/>
    </location>
</feature>
<reference evidence="3 4" key="1">
    <citation type="submission" date="2019-03" db="EMBL/GenBank/DDBJ databases">
        <title>Deep-cultivation of Planctomycetes and their phenomic and genomic characterization uncovers novel biology.</title>
        <authorList>
            <person name="Wiegand S."/>
            <person name="Jogler M."/>
            <person name="Boedeker C."/>
            <person name="Pinto D."/>
            <person name="Vollmers J."/>
            <person name="Rivas-Marin E."/>
            <person name="Kohn T."/>
            <person name="Peeters S.H."/>
            <person name="Heuer A."/>
            <person name="Rast P."/>
            <person name="Oberbeckmann S."/>
            <person name="Bunk B."/>
            <person name="Jeske O."/>
            <person name="Meyerdierks A."/>
            <person name="Storesund J.E."/>
            <person name="Kallscheuer N."/>
            <person name="Luecker S."/>
            <person name="Lage O.M."/>
            <person name="Pohl T."/>
            <person name="Merkel B.J."/>
            <person name="Hornburger P."/>
            <person name="Mueller R.-W."/>
            <person name="Bruemmer F."/>
            <person name="Labrenz M."/>
            <person name="Spormann A.M."/>
            <person name="Op den Camp H."/>
            <person name="Overmann J."/>
            <person name="Amann R."/>
            <person name="Jetten M.S.M."/>
            <person name="Mascher T."/>
            <person name="Medema M.H."/>
            <person name="Devos D.P."/>
            <person name="Kaster A.-K."/>
            <person name="Ovreas L."/>
            <person name="Rohde M."/>
            <person name="Galperin M.Y."/>
            <person name="Jogler C."/>
        </authorList>
    </citation>
    <scope>NUCLEOTIDE SEQUENCE [LARGE SCALE GENOMIC DNA]</scope>
    <source>
        <strain evidence="3 4">Enr13</strain>
    </source>
</reference>
<dbReference type="AlphaFoldDB" id="A0A518I332"/>
<proteinExistence type="predicted"/>
<dbReference type="KEGG" id="snep:Enr13x_74250"/>
<name>A0A518I332_9BACT</name>
<keyword evidence="2" id="KW-0732">Signal</keyword>
<feature type="region of interest" description="Disordered" evidence="1">
    <location>
        <begin position="27"/>
        <end position="46"/>
    </location>
</feature>
<evidence type="ECO:0000256" key="1">
    <source>
        <dbReference type="SAM" id="MobiDB-lite"/>
    </source>
</evidence>
<sequence length="103" mass="11608" precursor="true">MKTPNRALLVVFALLFTLSIATADQPDSYWPGKSDDNGFPVDRPANYRPRSRTIVRQPPTYYVPTPRYTFLPRQVQRNSMAVGVPSIASPYIAANYRASNCSR</sequence>
<evidence type="ECO:0000313" key="3">
    <source>
        <dbReference type="EMBL" id="QDV47515.1"/>
    </source>
</evidence>
<organism evidence="3 4">
    <name type="scientific">Stieleria neptunia</name>
    <dbReference type="NCBI Taxonomy" id="2527979"/>
    <lineage>
        <taxon>Bacteria</taxon>
        <taxon>Pseudomonadati</taxon>
        <taxon>Planctomycetota</taxon>
        <taxon>Planctomycetia</taxon>
        <taxon>Pirellulales</taxon>
        <taxon>Pirellulaceae</taxon>
        <taxon>Stieleria</taxon>
    </lineage>
</organism>
<protein>
    <submittedName>
        <fullName evidence="3">Uncharacterized protein</fullName>
    </submittedName>
</protein>
<evidence type="ECO:0000256" key="2">
    <source>
        <dbReference type="SAM" id="SignalP"/>
    </source>
</evidence>
<gene>
    <name evidence="3" type="ORF">Enr13x_74250</name>
</gene>
<dbReference type="Proteomes" id="UP000319004">
    <property type="component" value="Chromosome"/>
</dbReference>
<feature type="chain" id="PRO_5021868083" evidence="2">
    <location>
        <begin position="24"/>
        <end position="103"/>
    </location>
</feature>
<accession>A0A518I332</accession>